<dbReference type="InterPro" id="IPR002035">
    <property type="entry name" value="VWF_A"/>
</dbReference>
<dbReference type="GO" id="GO:0046872">
    <property type="term" value="F:metal ion binding"/>
    <property type="evidence" value="ECO:0007669"/>
    <property type="project" value="UniProtKB-KW"/>
</dbReference>
<dbReference type="Proteomes" id="UP000240542">
    <property type="component" value="Unassembled WGS sequence"/>
</dbReference>
<evidence type="ECO:0000259" key="3">
    <source>
        <dbReference type="PROSITE" id="PS50234"/>
    </source>
</evidence>
<dbReference type="InterPro" id="IPR036705">
    <property type="entry name" value="Ribosyl_crysJ1_sf"/>
</dbReference>
<proteinExistence type="predicted"/>
<evidence type="ECO:0000256" key="1">
    <source>
        <dbReference type="PIRSR" id="PIRSR605502-1"/>
    </source>
</evidence>
<dbReference type="SUPFAM" id="SSF53300">
    <property type="entry name" value="vWA-like"/>
    <property type="match status" value="1"/>
</dbReference>
<keyword evidence="1" id="KW-0479">Metal-binding</keyword>
<dbReference type="PROSITE" id="PS50234">
    <property type="entry name" value="VWFA"/>
    <property type="match status" value="1"/>
</dbReference>
<dbReference type="EMBL" id="PYGA01000002">
    <property type="protein sequence ID" value="PSK99906.1"/>
    <property type="molecule type" value="Genomic_DNA"/>
</dbReference>
<name>A0A2P8DRR1_9ACTN</name>
<evidence type="ECO:0000313" key="5">
    <source>
        <dbReference type="Proteomes" id="UP000240542"/>
    </source>
</evidence>
<feature type="binding site" evidence="1">
    <location>
        <position position="492"/>
    </location>
    <ligand>
        <name>Mg(2+)</name>
        <dbReference type="ChEBI" id="CHEBI:18420"/>
        <label>1</label>
    </ligand>
</feature>
<feature type="binding site" evidence="1">
    <location>
        <position position="700"/>
    </location>
    <ligand>
        <name>Mg(2+)</name>
        <dbReference type="ChEBI" id="CHEBI:18420"/>
        <label>1</label>
    </ligand>
</feature>
<dbReference type="PANTHER" id="PTHR10579:SF43">
    <property type="entry name" value="ZINC FINGER (C3HC4-TYPE RING FINGER) FAMILY PROTEIN"/>
    <property type="match status" value="1"/>
</dbReference>
<dbReference type="Pfam" id="PF00092">
    <property type="entry name" value="VWA"/>
    <property type="match status" value="1"/>
</dbReference>
<dbReference type="OrthoDB" id="9798107at2"/>
<accession>A0A2P8DRR1</accession>
<sequence>MHLSSLLDFDVIPLEADDAVTVLLDVTAPEQEVDAQRPPATLQVVLDRSGSMGGARLEGAVRALLSLVDRLAPGDNFGLVSFDNSARVEVPAGPLTDKDAVRARIAALRPGGSTDLSSGLMRGIQEARRVAGQQGATLLLISDGHANQGITDHDSLNRYARGAYGHGVTTTTLGYGLGYDEALLGAVADGGAGSALFAEDPDTAGDLIAREADYLLSKTAQAVSLTVRTGPLVGGVGIIGEMPAVLLPEGAVSVDLGDFYSGEQRRLLFRFDVPGAAQLGPLAVAELECAYVDPVSLDSHTATLPITVNVVPGDAAADRVPAPEVRTEQAFQRAQTAKREASEALRDGDREQAAQRLSQARQELTDHLPSATAAQADEVSAQIAELDQLARRARSDDAGRTAKAAYASQSGYSRKRSRMAENTAEFLAQGPHDGAQGGAQGGTSAVAGGPRERALASLDGLSVGDAFGMLFFGPKESRPGHGAVPPPPWRWTGGTETACSVVAALDGGIDQDALARLLAERWDPDRGYGHGTSAVLGRIRSGVPWREAAARQTGGTGSFGNGAAMRSAPIGAYHADDPARAAAEAALAAEVTHAHPDGIAGASAVAAVAAAAAGDPALDGAGLIEAARAHSGTGPVRTGLDRAAGLLDATVEHAARELGHGARATAPDTVPFALWAAAVHRDDFAAALWTCVRARGDMNTTAAIAGGVITARLGTAAVPAAWHSAREPLPHWLRRRPA</sequence>
<keyword evidence="1" id="KW-0460">Magnesium</keyword>
<feature type="domain" description="VWFA" evidence="3">
    <location>
        <begin position="41"/>
        <end position="219"/>
    </location>
</feature>
<comment type="cofactor">
    <cofactor evidence="1">
        <name>Mg(2+)</name>
        <dbReference type="ChEBI" id="CHEBI:18420"/>
    </cofactor>
    <text evidence="1">Binds 2 magnesium ions per subunit.</text>
</comment>
<feature type="compositionally biased region" description="Basic and acidic residues" evidence="2">
    <location>
        <begin position="337"/>
        <end position="353"/>
    </location>
</feature>
<evidence type="ECO:0000256" key="2">
    <source>
        <dbReference type="SAM" id="MobiDB-lite"/>
    </source>
</evidence>
<dbReference type="Gene3D" id="1.10.4080.10">
    <property type="entry name" value="ADP-ribosylation/Crystallin J1"/>
    <property type="match status" value="1"/>
</dbReference>
<feature type="region of interest" description="Disordered" evidence="2">
    <location>
        <begin position="429"/>
        <end position="448"/>
    </location>
</feature>
<dbReference type="SMART" id="SM00327">
    <property type="entry name" value="VWA"/>
    <property type="match status" value="1"/>
</dbReference>
<dbReference type="InterPro" id="IPR051266">
    <property type="entry name" value="CLCR"/>
</dbReference>
<dbReference type="AlphaFoldDB" id="A0A2P8DRR1"/>
<dbReference type="SUPFAM" id="SSF101478">
    <property type="entry name" value="ADP-ribosylglycohydrolase"/>
    <property type="match status" value="1"/>
</dbReference>
<keyword evidence="4" id="KW-0378">Hydrolase</keyword>
<dbReference type="PANTHER" id="PTHR10579">
    <property type="entry name" value="CALCIUM-ACTIVATED CHLORIDE CHANNEL REGULATOR"/>
    <property type="match status" value="1"/>
</dbReference>
<reference evidence="4 5" key="1">
    <citation type="submission" date="2018-03" db="EMBL/GenBank/DDBJ databases">
        <title>Genomic Encyclopedia of Archaeal and Bacterial Type Strains, Phase II (KMG-II): from individual species to whole genera.</title>
        <authorList>
            <person name="Goeker M."/>
        </authorList>
    </citation>
    <scope>NUCLEOTIDE SEQUENCE [LARGE SCALE GENOMIC DNA]</scope>
    <source>
        <strain evidence="4 5">DSM 45312</strain>
    </source>
</reference>
<dbReference type="Gene3D" id="3.40.50.410">
    <property type="entry name" value="von Willebrand factor, type A domain"/>
    <property type="match status" value="1"/>
</dbReference>
<organism evidence="4 5">
    <name type="scientific">Murinocardiopsis flavida</name>
    <dbReference type="NCBI Taxonomy" id="645275"/>
    <lineage>
        <taxon>Bacteria</taxon>
        <taxon>Bacillati</taxon>
        <taxon>Actinomycetota</taxon>
        <taxon>Actinomycetes</taxon>
        <taxon>Streptosporangiales</taxon>
        <taxon>Nocardiopsidaceae</taxon>
        <taxon>Murinocardiopsis</taxon>
    </lineage>
</organism>
<dbReference type="GO" id="GO:0016787">
    <property type="term" value="F:hydrolase activity"/>
    <property type="evidence" value="ECO:0007669"/>
    <property type="project" value="UniProtKB-KW"/>
</dbReference>
<feature type="binding site" evidence="1">
    <location>
        <position position="697"/>
    </location>
    <ligand>
        <name>Mg(2+)</name>
        <dbReference type="ChEBI" id="CHEBI:18420"/>
        <label>1</label>
    </ligand>
</feature>
<dbReference type="InterPro" id="IPR005502">
    <property type="entry name" value="Ribosyl_crysJ1"/>
</dbReference>
<dbReference type="Pfam" id="PF03747">
    <property type="entry name" value="ADP_ribosyl_GH"/>
    <property type="match status" value="1"/>
</dbReference>
<feature type="region of interest" description="Disordered" evidence="2">
    <location>
        <begin position="392"/>
        <end position="419"/>
    </location>
</feature>
<dbReference type="InterPro" id="IPR036465">
    <property type="entry name" value="vWFA_dom_sf"/>
</dbReference>
<gene>
    <name evidence="4" type="ORF">CLV63_10233</name>
</gene>
<dbReference type="RefSeq" id="WP_106581304.1">
    <property type="nucleotide sequence ID" value="NZ_PYGA01000002.1"/>
</dbReference>
<evidence type="ECO:0000313" key="4">
    <source>
        <dbReference type="EMBL" id="PSK99906.1"/>
    </source>
</evidence>
<protein>
    <submittedName>
        <fullName evidence="4">ADP-ribosylglycohydrolase</fullName>
    </submittedName>
</protein>
<comment type="caution">
    <text evidence="4">The sequence shown here is derived from an EMBL/GenBank/DDBJ whole genome shotgun (WGS) entry which is preliminary data.</text>
</comment>
<keyword evidence="5" id="KW-1185">Reference proteome</keyword>
<feature type="region of interest" description="Disordered" evidence="2">
    <location>
        <begin position="319"/>
        <end position="363"/>
    </location>
</feature>